<dbReference type="EMBL" id="CP016757">
    <property type="protein sequence ID" value="ANZ46653.1"/>
    <property type="molecule type" value="Genomic_DNA"/>
</dbReference>
<dbReference type="InterPro" id="IPR000515">
    <property type="entry name" value="MetI-like"/>
</dbReference>
<keyword evidence="7 8" id="KW-0472">Membrane</keyword>
<keyword evidence="6 8" id="KW-1133">Transmembrane helix</keyword>
<feature type="transmembrane region" description="Helical" evidence="8">
    <location>
        <begin position="150"/>
        <end position="167"/>
    </location>
</feature>
<evidence type="ECO:0000256" key="1">
    <source>
        <dbReference type="ARBA" id="ARBA00004651"/>
    </source>
</evidence>
<keyword evidence="11" id="KW-1185">Reference proteome</keyword>
<feature type="transmembrane region" description="Helical" evidence="8">
    <location>
        <begin position="107"/>
        <end position="129"/>
    </location>
</feature>
<evidence type="ECO:0000313" key="10">
    <source>
        <dbReference type="EMBL" id="ANZ46653.1"/>
    </source>
</evidence>
<dbReference type="GO" id="GO:0055085">
    <property type="term" value="P:transmembrane transport"/>
    <property type="evidence" value="ECO:0007669"/>
    <property type="project" value="InterPro"/>
</dbReference>
<feature type="transmembrane region" description="Helical" evidence="8">
    <location>
        <begin position="250"/>
        <end position="273"/>
    </location>
</feature>
<feature type="domain" description="ABC transmembrane type-1" evidence="9">
    <location>
        <begin position="61"/>
        <end position="271"/>
    </location>
</feature>
<protein>
    <submittedName>
        <fullName evidence="10">ABC transporter permease</fullName>
    </submittedName>
</protein>
<feature type="transmembrane region" description="Helical" evidence="8">
    <location>
        <begin position="56"/>
        <end position="81"/>
    </location>
</feature>
<dbReference type="InterPro" id="IPR035906">
    <property type="entry name" value="MetI-like_sf"/>
</dbReference>
<dbReference type="SUPFAM" id="SSF161098">
    <property type="entry name" value="MetI-like"/>
    <property type="match status" value="1"/>
</dbReference>
<feature type="transmembrane region" description="Helical" evidence="8">
    <location>
        <begin position="203"/>
        <end position="225"/>
    </location>
</feature>
<evidence type="ECO:0000256" key="4">
    <source>
        <dbReference type="ARBA" id="ARBA00022475"/>
    </source>
</evidence>
<dbReference type="PROSITE" id="PS50928">
    <property type="entry name" value="ABC_TM1"/>
    <property type="match status" value="1"/>
</dbReference>
<dbReference type="PANTHER" id="PTHR42929">
    <property type="entry name" value="INNER MEMBRANE ABC TRANSPORTER PERMEASE PROTEIN YDCU-RELATED-RELATED"/>
    <property type="match status" value="1"/>
</dbReference>
<evidence type="ECO:0000256" key="5">
    <source>
        <dbReference type="ARBA" id="ARBA00022692"/>
    </source>
</evidence>
<keyword evidence="5 8" id="KW-0812">Transmembrane</keyword>
<dbReference type="Gene3D" id="1.10.3720.10">
    <property type="entry name" value="MetI-like"/>
    <property type="match status" value="1"/>
</dbReference>
<name>A0A1B2I9L7_9BACT</name>
<gene>
    <name evidence="10" type="ORF">BED41_09790</name>
</gene>
<evidence type="ECO:0000256" key="2">
    <source>
        <dbReference type="ARBA" id="ARBA00007069"/>
    </source>
</evidence>
<dbReference type="STRING" id="1197717.BED41_09790"/>
<feature type="transmembrane region" description="Helical" evidence="8">
    <location>
        <begin position="179"/>
        <end position="196"/>
    </location>
</feature>
<comment type="subcellular location">
    <subcellularLocation>
        <location evidence="1 8">Cell membrane</location>
        <topology evidence="1 8">Multi-pass membrane protein</topology>
    </subcellularLocation>
</comment>
<accession>A0A1B2I9L7</accession>
<evidence type="ECO:0000313" key="11">
    <source>
        <dbReference type="Proteomes" id="UP000093044"/>
    </source>
</evidence>
<sequence length="280" mass="30350">MNNSKKTYLAALLPFAAVVLLFELMPVAGVVMRSFMEENGGGLTLTHYASIFTKRLYRVAVMNSLWVAAASSLIGLFAAFWGAKSCREAKPGTKNIFLSVLNMTSNFSGIPLAFSYIILFGNVGVLVMFGKNHGIEALANFNIYSIRGLLLCYIYFQIPLATLLLIPAFDALKKEWREAAALLGGGAAAFWLRVGLPNLLPSLLGTFSILFANAIAAFATAYALMQNNFQLLPIRISEQFVGDVVQRKEFGSALAVVLMLMMVATIAANGMILKKRGGRG</sequence>
<dbReference type="AlphaFoldDB" id="A0A1B2I9L7"/>
<evidence type="ECO:0000256" key="8">
    <source>
        <dbReference type="RuleBase" id="RU363032"/>
    </source>
</evidence>
<dbReference type="Proteomes" id="UP000093044">
    <property type="component" value="Chromosome"/>
</dbReference>
<dbReference type="GeneID" id="83058139"/>
<reference evidence="10" key="1">
    <citation type="submission" date="2016-08" db="EMBL/GenBank/DDBJ databases">
        <title>Complete genome of Cloacibacillus porcorum.</title>
        <authorList>
            <person name="Looft T."/>
            <person name="Bayles D.O."/>
            <person name="Alt D.P."/>
        </authorList>
    </citation>
    <scope>NUCLEOTIDE SEQUENCE [LARGE SCALE GENOMIC DNA]</scope>
    <source>
        <strain evidence="10">CL-84</strain>
    </source>
</reference>
<evidence type="ECO:0000256" key="6">
    <source>
        <dbReference type="ARBA" id="ARBA00022989"/>
    </source>
</evidence>
<comment type="similarity">
    <text evidence="2">Belongs to the binding-protein-dependent transport system permease family. CysTW subfamily.</text>
</comment>
<dbReference type="GO" id="GO:0005886">
    <property type="term" value="C:plasma membrane"/>
    <property type="evidence" value="ECO:0007669"/>
    <property type="project" value="UniProtKB-SubCell"/>
</dbReference>
<keyword evidence="4" id="KW-1003">Cell membrane</keyword>
<dbReference type="Pfam" id="PF00528">
    <property type="entry name" value="BPD_transp_1"/>
    <property type="match status" value="1"/>
</dbReference>
<dbReference type="PANTHER" id="PTHR42929:SF1">
    <property type="entry name" value="INNER MEMBRANE ABC TRANSPORTER PERMEASE PROTEIN YDCU-RELATED"/>
    <property type="match status" value="1"/>
</dbReference>
<evidence type="ECO:0000256" key="3">
    <source>
        <dbReference type="ARBA" id="ARBA00022448"/>
    </source>
</evidence>
<organism evidence="10 11">
    <name type="scientific">Cloacibacillus porcorum</name>
    <dbReference type="NCBI Taxonomy" id="1197717"/>
    <lineage>
        <taxon>Bacteria</taxon>
        <taxon>Thermotogati</taxon>
        <taxon>Synergistota</taxon>
        <taxon>Synergistia</taxon>
        <taxon>Synergistales</taxon>
        <taxon>Synergistaceae</taxon>
        <taxon>Cloacibacillus</taxon>
    </lineage>
</organism>
<keyword evidence="3 8" id="KW-0813">Transport</keyword>
<dbReference type="KEGG" id="cpor:BED41_09790"/>
<dbReference type="RefSeq" id="WP_066749203.1">
    <property type="nucleotide sequence ID" value="NZ_CP016757.1"/>
</dbReference>
<dbReference type="OrthoDB" id="8404154at2"/>
<feature type="transmembrane region" description="Helical" evidence="8">
    <location>
        <begin position="12"/>
        <end position="35"/>
    </location>
</feature>
<evidence type="ECO:0000259" key="9">
    <source>
        <dbReference type="PROSITE" id="PS50928"/>
    </source>
</evidence>
<evidence type="ECO:0000256" key="7">
    <source>
        <dbReference type="ARBA" id="ARBA00023136"/>
    </source>
</evidence>
<proteinExistence type="inferred from homology"/>